<gene>
    <name evidence="1" type="ORF">LCGC14_1169900</name>
</gene>
<accession>A0A0F9MD61</accession>
<comment type="caution">
    <text evidence="1">The sequence shown here is derived from an EMBL/GenBank/DDBJ whole genome shotgun (WGS) entry which is preliminary data.</text>
</comment>
<proteinExistence type="predicted"/>
<reference evidence="1" key="1">
    <citation type="journal article" date="2015" name="Nature">
        <title>Complex archaea that bridge the gap between prokaryotes and eukaryotes.</title>
        <authorList>
            <person name="Spang A."/>
            <person name="Saw J.H."/>
            <person name="Jorgensen S.L."/>
            <person name="Zaremba-Niedzwiedzka K."/>
            <person name="Martijn J."/>
            <person name="Lind A.E."/>
            <person name="van Eijk R."/>
            <person name="Schleper C."/>
            <person name="Guy L."/>
            <person name="Ettema T.J."/>
        </authorList>
    </citation>
    <scope>NUCLEOTIDE SEQUENCE</scope>
</reference>
<sequence length="180" mass="20698">MHGAKGGRPPKEVRITVPSQVADAFNRIYESPNLLSLSYNQALLESRIDQLMVQVQEHDASGAHKEILDLIAQLGRQVKEDKEEMNIWDVRDTVAELKRVVEPVWIEWTLWNQALGFFESVRRMNDTERKYLAMYDQMIPADQVIEGLRVIINKALKYIALSDQPAFADDMRGDLPTMSR</sequence>
<evidence type="ECO:0000313" key="1">
    <source>
        <dbReference type="EMBL" id="KKM97266.1"/>
    </source>
</evidence>
<name>A0A0F9MD61_9ZZZZ</name>
<dbReference type="EMBL" id="LAZR01005769">
    <property type="protein sequence ID" value="KKM97266.1"/>
    <property type="molecule type" value="Genomic_DNA"/>
</dbReference>
<protein>
    <submittedName>
        <fullName evidence="1">Uncharacterized protein</fullName>
    </submittedName>
</protein>
<dbReference type="AlphaFoldDB" id="A0A0F9MD61"/>
<organism evidence="1">
    <name type="scientific">marine sediment metagenome</name>
    <dbReference type="NCBI Taxonomy" id="412755"/>
    <lineage>
        <taxon>unclassified sequences</taxon>
        <taxon>metagenomes</taxon>
        <taxon>ecological metagenomes</taxon>
    </lineage>
</organism>